<evidence type="ECO:0000313" key="10">
    <source>
        <dbReference type="EMBL" id="RHL48590.1"/>
    </source>
</evidence>
<dbReference type="Proteomes" id="UP000265808">
    <property type="component" value="Unassembled WGS sequence"/>
</dbReference>
<dbReference type="Proteomes" id="UP000095413">
    <property type="component" value="Unassembled WGS sequence"/>
</dbReference>
<dbReference type="Proteomes" id="UP000283585">
    <property type="component" value="Unassembled WGS sequence"/>
</dbReference>
<evidence type="ECO:0000313" key="4">
    <source>
        <dbReference type="EMBL" id="RGS75398.1"/>
    </source>
</evidence>
<evidence type="ECO:0000313" key="18">
    <source>
        <dbReference type="Proteomes" id="UP000283928"/>
    </source>
</evidence>
<dbReference type="OrthoDB" id="1779801at2"/>
<dbReference type="Proteomes" id="UP000285897">
    <property type="component" value="Unassembled WGS sequence"/>
</dbReference>
<gene>
    <name evidence="10" type="ORF">DW021_07950</name>
    <name evidence="9" type="ORF">DW040_07175</name>
    <name evidence="8" type="ORF">DW723_08710</name>
    <name evidence="7" type="ORF">DW767_12470</name>
    <name evidence="6" type="ORF">DW859_07075</name>
    <name evidence="5" type="ORF">DWW07_14150</name>
    <name evidence="4" type="ORF">DWX77_04310</name>
    <name evidence="3" type="ORF">DWZ12_13915</name>
    <name evidence="11" type="ORF">EAI82_10505</name>
    <name evidence="1" type="ORF">ERS852394_02306</name>
    <name evidence="2" type="ORF">ERS852533_00736</name>
    <name evidence="12" type="ORF">ROSSTS7063_00791</name>
</gene>
<dbReference type="Proteomes" id="UP000284644">
    <property type="component" value="Unassembled WGS sequence"/>
</dbReference>
<dbReference type="RefSeq" id="WP_005426974.1">
    <property type="nucleotide sequence ID" value="NZ_CABHNB010000011.1"/>
</dbReference>
<dbReference type="Proteomes" id="UP000095409">
    <property type="component" value="Unassembled WGS sequence"/>
</dbReference>
<evidence type="ECO:0000313" key="11">
    <source>
        <dbReference type="EMBL" id="RYT65957.1"/>
    </source>
</evidence>
<dbReference type="EMBL" id="QSHL01000003">
    <property type="protein sequence ID" value="RHC08624.1"/>
    <property type="molecule type" value="Genomic_DNA"/>
</dbReference>
<dbReference type="EMBL" id="QRSS01000021">
    <property type="protein sequence ID" value="RGQ02987.1"/>
    <property type="molecule type" value="Genomic_DNA"/>
</dbReference>
<evidence type="ECO:0000313" key="7">
    <source>
        <dbReference type="EMBL" id="RHE11451.1"/>
    </source>
</evidence>
<dbReference type="InterPro" id="IPR014198">
    <property type="entry name" value="Spore_III_AB"/>
</dbReference>
<evidence type="ECO:0000313" key="15">
    <source>
        <dbReference type="Proteomes" id="UP000265808"/>
    </source>
</evidence>
<dbReference type="EMBL" id="QRZI01000011">
    <property type="protein sequence ID" value="RGV61881.1"/>
    <property type="molecule type" value="Genomic_DNA"/>
</dbReference>
<dbReference type="EMBL" id="QRVV01000007">
    <property type="protein sequence ID" value="RGS75398.1"/>
    <property type="molecule type" value="Genomic_DNA"/>
</dbReference>
<dbReference type="EMBL" id="QSKO01000010">
    <property type="protein sequence ID" value="RHE74999.1"/>
    <property type="molecule type" value="Genomic_DNA"/>
</dbReference>
<dbReference type="Proteomes" id="UP000409147">
    <property type="component" value="Unassembled WGS sequence"/>
</dbReference>
<evidence type="ECO:0000313" key="13">
    <source>
        <dbReference type="Proteomes" id="UP000095409"/>
    </source>
</evidence>
<evidence type="ECO:0000313" key="9">
    <source>
        <dbReference type="EMBL" id="RHK95609.1"/>
    </source>
</evidence>
<evidence type="ECO:0000313" key="14">
    <source>
        <dbReference type="Proteomes" id="UP000095413"/>
    </source>
</evidence>
<evidence type="ECO:0000313" key="5">
    <source>
        <dbReference type="EMBL" id="RGV61881.1"/>
    </source>
</evidence>
<dbReference type="Proteomes" id="UP000284267">
    <property type="component" value="Unassembled WGS sequence"/>
</dbReference>
<dbReference type="Proteomes" id="UP000283928">
    <property type="component" value="Unassembled WGS sequence"/>
</dbReference>
<evidence type="ECO:0000313" key="19">
    <source>
        <dbReference type="Proteomes" id="UP000284242"/>
    </source>
</evidence>
<organism evidence="1 13">
    <name type="scientific">Blautia obeum</name>
    <dbReference type="NCBI Taxonomy" id="40520"/>
    <lineage>
        <taxon>Bacteria</taxon>
        <taxon>Bacillati</taxon>
        <taxon>Bacillota</taxon>
        <taxon>Clostridia</taxon>
        <taxon>Lachnospirales</taxon>
        <taxon>Lachnospiraceae</taxon>
        <taxon>Blautia</taxon>
    </lineage>
</organism>
<evidence type="ECO:0000313" key="3">
    <source>
        <dbReference type="EMBL" id="RGQ02987.1"/>
    </source>
</evidence>
<dbReference type="AlphaFoldDB" id="A0A174FIC2"/>
<dbReference type="Proteomes" id="UP000284242">
    <property type="component" value="Unassembled WGS sequence"/>
</dbReference>
<evidence type="ECO:0000313" key="20">
    <source>
        <dbReference type="Proteomes" id="UP000284267"/>
    </source>
</evidence>
<dbReference type="EMBL" id="CABHNB010000011">
    <property type="protein sequence ID" value="VUW96523.1"/>
    <property type="molecule type" value="Genomic_DNA"/>
</dbReference>
<proteinExistence type="predicted"/>
<dbReference type="Proteomes" id="UP000293506">
    <property type="component" value="Unassembled WGS sequence"/>
</dbReference>
<sequence length="172" mass="19951">MLKLVGAVLIIFASAGLGYLKSRELMLHEKNLEEFLQVILCLKGEIRCGNSSLSDALRDTACRCRGRYEEFLERVAACIEANTEEKLSIIFQNCTENYLTDLKLDEDERRKISLLGEKLGYLDREMQIRQLELYETDFLYLLQNLRKDKEEKKKIYRSLGAMGGILLAILFW</sequence>
<evidence type="ECO:0000313" key="17">
    <source>
        <dbReference type="Proteomes" id="UP000283585"/>
    </source>
</evidence>
<reference evidence="13 14" key="1">
    <citation type="submission" date="2015-09" db="EMBL/GenBank/DDBJ databases">
        <authorList>
            <consortium name="Pathogen Informatics"/>
        </authorList>
    </citation>
    <scope>NUCLEOTIDE SEQUENCE [LARGE SCALE GENOMIC DNA]</scope>
    <source>
        <strain evidence="1 13">2789STDY5608837</strain>
        <strain evidence="2 14">2789STDY5834921</strain>
    </source>
</reference>
<dbReference type="EMBL" id="QROS01000004">
    <property type="protein sequence ID" value="RHL48590.1"/>
    <property type="molecule type" value="Genomic_DNA"/>
</dbReference>
<evidence type="ECO:0000313" key="24">
    <source>
        <dbReference type="Proteomes" id="UP000409147"/>
    </source>
</evidence>
<evidence type="ECO:0000313" key="2">
    <source>
        <dbReference type="EMBL" id="CUP24178.1"/>
    </source>
</evidence>
<evidence type="ECO:0000313" key="21">
    <source>
        <dbReference type="Proteomes" id="UP000284644"/>
    </source>
</evidence>
<dbReference type="GeneID" id="79803291"/>
<evidence type="ECO:0000313" key="6">
    <source>
        <dbReference type="EMBL" id="RHC08624.1"/>
    </source>
</evidence>
<evidence type="ECO:0000313" key="23">
    <source>
        <dbReference type="Proteomes" id="UP000293506"/>
    </source>
</evidence>
<reference evidence="15 16" key="2">
    <citation type="submission" date="2018-08" db="EMBL/GenBank/DDBJ databases">
        <title>A genome reference for cultivated species of the human gut microbiota.</title>
        <authorList>
            <person name="Zou Y."/>
            <person name="Xue W."/>
            <person name="Luo G."/>
        </authorList>
    </citation>
    <scope>NUCLEOTIDE SEQUENCE [LARGE SCALE GENOMIC DNA]</scope>
    <source>
        <strain evidence="5 16">AF14-23</strain>
        <strain evidence="4 19">AF21-24</strain>
        <strain evidence="3 17">AF29-2BH</strain>
        <strain evidence="10 22">AF37-6AC</strain>
        <strain evidence="9 20">AF39-4</strain>
        <strain evidence="8 18">AM27-32LB</strain>
        <strain evidence="7 21">AM29-25AC</strain>
        <strain evidence="6 15">AM37-4AC</strain>
    </source>
</reference>
<dbReference type="Pfam" id="PF09548">
    <property type="entry name" value="Spore_III_AB"/>
    <property type="match status" value="1"/>
</dbReference>
<dbReference type="EMBL" id="CZBA01000003">
    <property type="protein sequence ID" value="CUP24178.1"/>
    <property type="molecule type" value="Genomic_DNA"/>
</dbReference>
<reference evidence="11 23" key="3">
    <citation type="journal article" date="2019" name="Science, e1252229">
        <title>Invertible promoters mediate bacterial phase variation, antibiotic resistance, and host adaptation in the gut.</title>
        <authorList>
            <person name="Jiang X."/>
            <person name="Hall A.B."/>
            <person name="Arthur T.D."/>
            <person name="Plichta D.R."/>
            <person name="Covington C.T."/>
            <person name="Poyet M."/>
            <person name="Crothers J."/>
            <person name="Moses P.L."/>
            <person name="Tolonen A.C."/>
            <person name="Vlamakis H."/>
            <person name="Alm E.J."/>
            <person name="Xavier R.J."/>
        </authorList>
    </citation>
    <scope>NUCLEOTIDE SEQUENCE [LARGE SCALE GENOMIC DNA]</scope>
    <source>
        <strain evidence="11">Af_0058</strain>
        <strain evidence="23">af_0058</strain>
    </source>
</reference>
<name>A0A174FIC2_9FIRM</name>
<evidence type="ECO:0000313" key="16">
    <source>
        <dbReference type="Proteomes" id="UP000265828"/>
    </source>
</evidence>
<evidence type="ECO:0000313" key="12">
    <source>
        <dbReference type="EMBL" id="VUW96523.1"/>
    </source>
</evidence>
<evidence type="ECO:0000313" key="8">
    <source>
        <dbReference type="EMBL" id="RHE74999.1"/>
    </source>
</evidence>
<dbReference type="EMBL" id="CYZD01000012">
    <property type="protein sequence ID" value="CUO48688.1"/>
    <property type="molecule type" value="Genomic_DNA"/>
</dbReference>
<dbReference type="EMBL" id="RCXQ01000009">
    <property type="protein sequence ID" value="RYT65957.1"/>
    <property type="molecule type" value="Genomic_DNA"/>
</dbReference>
<reference evidence="12 24" key="4">
    <citation type="submission" date="2019-07" db="EMBL/GenBank/DDBJ databases">
        <authorList>
            <person name="Hibberd C M."/>
            <person name="Gehrig L. J."/>
            <person name="Chang H.-W."/>
            <person name="Venkatesh S."/>
        </authorList>
    </citation>
    <scope>NUCLEOTIDE SEQUENCE [LARGE SCALE GENOMIC DNA]</scope>
    <source>
        <strain evidence="12">Ruminococcus_obeum_SSTS_Bg7063</strain>
    </source>
</reference>
<dbReference type="EMBL" id="QROE01000003">
    <property type="protein sequence ID" value="RHK95609.1"/>
    <property type="molecule type" value="Genomic_DNA"/>
</dbReference>
<keyword evidence="24" id="KW-1185">Reference proteome</keyword>
<accession>A0A174FIC2</accession>
<evidence type="ECO:0000313" key="1">
    <source>
        <dbReference type="EMBL" id="CUO48688.1"/>
    </source>
</evidence>
<dbReference type="Proteomes" id="UP000265828">
    <property type="component" value="Unassembled WGS sequence"/>
</dbReference>
<evidence type="ECO:0000313" key="22">
    <source>
        <dbReference type="Proteomes" id="UP000285897"/>
    </source>
</evidence>
<protein>
    <submittedName>
        <fullName evidence="1">Stage III sporulation protein SpoAB</fullName>
    </submittedName>
</protein>
<dbReference type="EMBL" id="QSJW01000007">
    <property type="protein sequence ID" value="RHE11451.1"/>
    <property type="molecule type" value="Genomic_DNA"/>
</dbReference>